<feature type="compositionally biased region" description="Pro residues" evidence="1">
    <location>
        <begin position="30"/>
        <end position="60"/>
    </location>
</feature>
<dbReference type="CDD" id="cd08547">
    <property type="entry name" value="Type_II_cohesin"/>
    <property type="match status" value="1"/>
</dbReference>
<sequence length="225" mass="24171">MTAEAPRSDEENVAKPTPTITPTTTLALPSPSPFPTPHPSLTPTPSPSPIDTTTPPPTPLIPAESKAVVHIGNFSLGEGESCNAAIIIKNIGESGLSRADIMLEYNPSIVKLESAGGSEFDKFVWDVPSEGKLKMFAFKTGAKSLKGDIKFAELKLRAIGKENESSELGLEVKRLKDDNNQDVPFEVKSGCLLIKPSKAIPALSMLEIIALVIGTYLIIRIRKRI</sequence>
<gene>
    <name evidence="3" type="ORF">NNHBGCAA_00026</name>
</gene>
<reference evidence="3" key="1">
    <citation type="submission" date="2020-06" db="EMBL/GenBank/DDBJ databases">
        <title>Unique genomic features of the anaerobic methanotrophic archaea.</title>
        <authorList>
            <person name="Chadwick G.L."/>
            <person name="Skennerton C.T."/>
            <person name="Laso-Perez R."/>
            <person name="Leu A.O."/>
            <person name="Speth D.R."/>
            <person name="Yu H."/>
            <person name="Morgan-Lang C."/>
            <person name="Hatzenpichler R."/>
            <person name="Goudeau D."/>
            <person name="Malmstrom R."/>
            <person name="Brazelton W.J."/>
            <person name="Woyke T."/>
            <person name="Hallam S.J."/>
            <person name="Tyson G.W."/>
            <person name="Wegener G."/>
            <person name="Boetius A."/>
            <person name="Orphan V."/>
        </authorList>
    </citation>
    <scope>NUCLEOTIDE SEQUENCE</scope>
</reference>
<dbReference type="Gene3D" id="2.60.40.680">
    <property type="match status" value="1"/>
</dbReference>
<dbReference type="SUPFAM" id="SSF49384">
    <property type="entry name" value="Carbohydrate-binding domain"/>
    <property type="match status" value="1"/>
</dbReference>
<dbReference type="InterPro" id="IPR008965">
    <property type="entry name" value="CBM2/CBM3_carb-bd_dom_sf"/>
</dbReference>
<keyword evidence="2" id="KW-1133">Transmembrane helix</keyword>
<keyword evidence="2" id="KW-0472">Membrane</keyword>
<feature type="region of interest" description="Disordered" evidence="1">
    <location>
        <begin position="1"/>
        <end position="62"/>
    </location>
</feature>
<dbReference type="AlphaFoldDB" id="A0A7G9Z0Z2"/>
<feature type="transmembrane region" description="Helical" evidence="2">
    <location>
        <begin position="199"/>
        <end position="219"/>
    </location>
</feature>
<dbReference type="GO" id="GO:0030246">
    <property type="term" value="F:carbohydrate binding"/>
    <property type="evidence" value="ECO:0007669"/>
    <property type="project" value="InterPro"/>
</dbReference>
<evidence type="ECO:0000256" key="1">
    <source>
        <dbReference type="SAM" id="MobiDB-lite"/>
    </source>
</evidence>
<dbReference type="EMBL" id="MT631555">
    <property type="protein sequence ID" value="QNO53926.1"/>
    <property type="molecule type" value="Genomic_DNA"/>
</dbReference>
<protein>
    <submittedName>
        <fullName evidence="3">Uncharacterized protein</fullName>
    </submittedName>
</protein>
<evidence type="ECO:0000313" key="3">
    <source>
        <dbReference type="EMBL" id="QNO53926.1"/>
    </source>
</evidence>
<organism evidence="3">
    <name type="scientific">Candidatus Methanophagaceae archaeon ANME-1 ERB6</name>
    <dbReference type="NCBI Taxonomy" id="2759912"/>
    <lineage>
        <taxon>Archaea</taxon>
        <taxon>Methanobacteriati</taxon>
        <taxon>Methanobacteriota</taxon>
        <taxon>Stenosarchaea group</taxon>
        <taxon>Methanomicrobia</taxon>
        <taxon>Candidatus Methanophagales</taxon>
        <taxon>Candidatus Methanophagaceae</taxon>
    </lineage>
</organism>
<proteinExistence type="predicted"/>
<feature type="compositionally biased region" description="Basic and acidic residues" evidence="1">
    <location>
        <begin position="1"/>
        <end position="13"/>
    </location>
</feature>
<name>A0A7G9Z0Z2_9EURY</name>
<keyword evidence="2" id="KW-0812">Transmembrane</keyword>
<accession>A0A7G9Z0Z2</accession>
<feature type="compositionally biased region" description="Low complexity" evidence="1">
    <location>
        <begin position="16"/>
        <end position="29"/>
    </location>
</feature>
<evidence type="ECO:0000256" key="2">
    <source>
        <dbReference type="SAM" id="Phobius"/>
    </source>
</evidence>